<dbReference type="AlphaFoldDB" id="A0A7S4JX02"/>
<evidence type="ECO:0000313" key="1">
    <source>
        <dbReference type="EMBL" id="CAE2276695.1"/>
    </source>
</evidence>
<gene>
    <name evidence="1" type="ORF">OAUR00152_LOCUS35258</name>
</gene>
<organism evidence="1">
    <name type="scientific">Odontella aurita</name>
    <dbReference type="NCBI Taxonomy" id="265563"/>
    <lineage>
        <taxon>Eukaryota</taxon>
        <taxon>Sar</taxon>
        <taxon>Stramenopiles</taxon>
        <taxon>Ochrophyta</taxon>
        <taxon>Bacillariophyta</taxon>
        <taxon>Mediophyceae</taxon>
        <taxon>Biddulphiophycidae</taxon>
        <taxon>Eupodiscales</taxon>
        <taxon>Odontellaceae</taxon>
        <taxon>Odontella</taxon>
    </lineage>
</organism>
<protein>
    <submittedName>
        <fullName evidence="1">Uncharacterized protein</fullName>
    </submittedName>
</protein>
<name>A0A7S4JX02_9STRA</name>
<sequence length="261" mass="29925">MMMQRSERKVAFHPSIEVYLVPRGNRSTWLNQEDYENIRNGARRTVRAMRQHSGTNGEDSQIDDDLDESKHCYHGLDHRRSPAHCEQIKINRDCCFSAVFDAQQRQRVVGHCNEEAISKASRRGSQWARAQALQRGLSIAAPSVERRESKVRRIVSWNENSNTNCTNQAEELLQRARRLYQQETVIPGVETTQKKSLRRSSIVPVDLLTRKICNNGIADECTARMSLNSKVTHGKRLSLCRISIESPSPMPFKQKHVETSL</sequence>
<proteinExistence type="predicted"/>
<accession>A0A7S4JX02</accession>
<dbReference type="EMBL" id="HBKQ01051126">
    <property type="protein sequence ID" value="CAE2276695.1"/>
    <property type="molecule type" value="Transcribed_RNA"/>
</dbReference>
<reference evidence="1" key="1">
    <citation type="submission" date="2021-01" db="EMBL/GenBank/DDBJ databases">
        <authorList>
            <person name="Corre E."/>
            <person name="Pelletier E."/>
            <person name="Niang G."/>
            <person name="Scheremetjew M."/>
            <person name="Finn R."/>
            <person name="Kale V."/>
            <person name="Holt S."/>
            <person name="Cochrane G."/>
            <person name="Meng A."/>
            <person name="Brown T."/>
            <person name="Cohen L."/>
        </authorList>
    </citation>
    <scope>NUCLEOTIDE SEQUENCE</scope>
    <source>
        <strain evidence="1">Isolate 1302-5</strain>
    </source>
</reference>